<dbReference type="AlphaFoldDB" id="A0A0D5C2A6"/>
<dbReference type="GeneID" id="24820350"/>
<gene>
    <name evidence="1" type="ORF">NADRNF5_1147</name>
</gene>
<keyword evidence="2" id="KW-1185">Reference proteome</keyword>
<dbReference type="HOGENOM" id="CLU_1665412_0_0_2"/>
<accession>A0A0D5C2A6</accession>
<dbReference type="OrthoDB" id="4303at2157"/>
<protein>
    <submittedName>
        <fullName evidence="1">Uncharacterized protein</fullName>
    </submittedName>
</protein>
<reference evidence="1 2" key="2">
    <citation type="journal article" date="2016" name="ISME J.">
        <title>Physiological and genomic characterization of two novel marine thaumarchaeal strains indicates niche differentiation.</title>
        <authorList>
            <person name="Bayer B."/>
            <person name="Vojvoda J."/>
            <person name="Offre P."/>
            <person name="Alves R.J."/>
            <person name="Elisabeth N.H."/>
            <person name="Garcia J.A."/>
            <person name="Volland J.M."/>
            <person name="Srivastava A."/>
            <person name="Schleper C."/>
            <person name="Herndl G.J."/>
        </authorList>
    </citation>
    <scope>NUCLEOTIDE SEQUENCE [LARGE SCALE GENOMIC DNA]</scope>
    <source>
        <strain evidence="1 2">NF5</strain>
    </source>
</reference>
<dbReference type="RefSeq" id="WP_048116126.1">
    <property type="nucleotide sequence ID" value="NZ_CP011070.1"/>
</dbReference>
<sequence>MSLDIDWHNNFYGISWAYEKDRLVVSTVFEDKKEAMLIAKEVEDWSDKFTRLTIIEKDDDEFAICCYEDPQISKSNTHVGLFRTGMRQSGGYEQAKPMIEEKSPLLQIAYAADVRDMNTYEQISRLVPMRKCRIISEKELKKQEYYYEKTASLQNQD</sequence>
<dbReference type="KEGG" id="nin:NADRNF5_1147"/>
<evidence type="ECO:0000313" key="2">
    <source>
        <dbReference type="Proteomes" id="UP000032408"/>
    </source>
</evidence>
<organism evidence="1 2">
    <name type="scientific">Nitrosopumilus adriaticus</name>
    <dbReference type="NCBI Taxonomy" id="1580092"/>
    <lineage>
        <taxon>Archaea</taxon>
        <taxon>Nitrososphaerota</taxon>
        <taxon>Nitrososphaeria</taxon>
        <taxon>Nitrosopumilales</taxon>
        <taxon>Nitrosopumilaceae</taxon>
        <taxon>Nitrosopumilus</taxon>
    </lineage>
</organism>
<dbReference type="Proteomes" id="UP000032408">
    <property type="component" value="Chromosome"/>
</dbReference>
<evidence type="ECO:0000313" key="1">
    <source>
        <dbReference type="EMBL" id="AJW70836.1"/>
    </source>
</evidence>
<reference evidence="2" key="1">
    <citation type="submission" date="2015-03" db="EMBL/GenBank/DDBJ databases">
        <title>Characterization of two novel Thaumarchaeota isolated from the Northern Adriatic Sea.</title>
        <authorList>
            <person name="Bayer B."/>
            <person name="Vojvoda J."/>
            <person name="Offre P."/>
            <person name="Srivastava A."/>
            <person name="Elisabeth N."/>
            <person name="Garcia J.A.L."/>
            <person name="Schleper C."/>
            <person name="Herndl G.J."/>
        </authorList>
    </citation>
    <scope>NUCLEOTIDE SEQUENCE [LARGE SCALE GENOMIC DNA]</scope>
    <source>
        <strain evidence="2">NF5</strain>
    </source>
</reference>
<name>A0A0D5C2A6_9ARCH</name>
<proteinExistence type="predicted"/>
<dbReference type="EMBL" id="CP011070">
    <property type="protein sequence ID" value="AJW70836.1"/>
    <property type="molecule type" value="Genomic_DNA"/>
</dbReference>